<name>I4BRD2_MYCCN</name>
<evidence type="ECO:0008006" key="3">
    <source>
        <dbReference type="Google" id="ProtNLM"/>
    </source>
</evidence>
<dbReference type="EMBL" id="CP003053">
    <property type="protein sequence ID" value="AFM19839.1"/>
    <property type="molecule type" value="Genomic_DNA"/>
</dbReference>
<sequence length="112" mass="13087">MSHVEVDEQLWEEFHRVVNMTSRELADWLRVRSADEESEEFPDHAGTETGRHVLAILGKRKVDLTDDDERVMRNVVARIHSERRADLEPTAGQDHWRHRLMTLGHDPLKAGR</sequence>
<evidence type="ECO:0000313" key="1">
    <source>
        <dbReference type="EMBL" id="AFM19839.1"/>
    </source>
</evidence>
<dbReference type="InterPro" id="IPR021487">
    <property type="entry name" value="DUF3140"/>
</dbReference>
<dbReference type="eggNOG" id="ENOG5032VWH">
    <property type="taxonomic scope" value="Bacteria"/>
</dbReference>
<dbReference type="RefSeq" id="WP_014818304.1">
    <property type="nucleotide sequence ID" value="NC_018027.1"/>
</dbReference>
<dbReference type="PATRIC" id="fig|710421.3.peg.5137"/>
<keyword evidence="2" id="KW-1185">Reference proteome</keyword>
<dbReference type="KEGG" id="mcb:Mycch_5153"/>
<dbReference type="Pfam" id="PF11338">
    <property type="entry name" value="DUF3140"/>
    <property type="match status" value="1"/>
</dbReference>
<dbReference type="OrthoDB" id="513524at2"/>
<reference evidence="1 2" key="1">
    <citation type="submission" date="2012-06" db="EMBL/GenBank/DDBJ databases">
        <title>Complete sequence of chromosome of Mycobacterium chubuense NBB4.</title>
        <authorList>
            <consortium name="US DOE Joint Genome Institute"/>
            <person name="Lucas S."/>
            <person name="Han J."/>
            <person name="Lapidus A."/>
            <person name="Cheng J.-F."/>
            <person name="Goodwin L."/>
            <person name="Pitluck S."/>
            <person name="Peters L."/>
            <person name="Mikhailova N."/>
            <person name="Teshima H."/>
            <person name="Detter J.C."/>
            <person name="Han C."/>
            <person name="Tapia R."/>
            <person name="Land M."/>
            <person name="Hauser L."/>
            <person name="Kyrpides N."/>
            <person name="Ivanova N."/>
            <person name="Pagani I."/>
            <person name="Mattes T."/>
            <person name="Holmes A."/>
            <person name="Rutledge P."/>
            <person name="Paulsen I."/>
            <person name="Coleman N."/>
            <person name="Woyke T."/>
        </authorList>
    </citation>
    <scope>NUCLEOTIDE SEQUENCE [LARGE SCALE GENOMIC DNA]</scope>
    <source>
        <strain evidence="1 2">NBB4</strain>
    </source>
</reference>
<dbReference type="Proteomes" id="UP000006057">
    <property type="component" value="Chromosome"/>
</dbReference>
<accession>I4BRD2</accession>
<protein>
    <recommendedName>
        <fullName evidence="3">DUF3140 domain-containing protein</fullName>
    </recommendedName>
</protein>
<dbReference type="PANTHER" id="PTHR40630">
    <property type="entry name" value="POSSIBLE DNA-BINDING PROTEIN"/>
    <property type="match status" value="1"/>
</dbReference>
<dbReference type="STRING" id="710421.Mycch_5153"/>
<evidence type="ECO:0000313" key="2">
    <source>
        <dbReference type="Proteomes" id="UP000006057"/>
    </source>
</evidence>
<dbReference type="HOGENOM" id="CLU_150609_1_0_11"/>
<gene>
    <name evidence="1" type="ordered locus">Mycch_5153</name>
</gene>
<proteinExistence type="predicted"/>
<dbReference type="PANTHER" id="PTHR40630:SF1">
    <property type="entry name" value="DNA-BINDING PROTEIN"/>
    <property type="match status" value="1"/>
</dbReference>
<dbReference type="AlphaFoldDB" id="I4BRD2"/>
<organism evidence="1 2">
    <name type="scientific">Mycolicibacterium chubuense (strain NBB4)</name>
    <name type="common">Mycobacterium chubuense</name>
    <dbReference type="NCBI Taxonomy" id="710421"/>
    <lineage>
        <taxon>Bacteria</taxon>
        <taxon>Bacillati</taxon>
        <taxon>Actinomycetota</taxon>
        <taxon>Actinomycetes</taxon>
        <taxon>Mycobacteriales</taxon>
        <taxon>Mycobacteriaceae</taxon>
        <taxon>Mycolicibacterium</taxon>
    </lineage>
</organism>